<comment type="caution">
    <text evidence="1">The sequence shown here is derived from an EMBL/GenBank/DDBJ whole genome shotgun (WGS) entry which is preliminary data.</text>
</comment>
<gene>
    <name evidence="1" type="ORF">RM574_23745</name>
</gene>
<evidence type="ECO:0000313" key="2">
    <source>
        <dbReference type="Proteomes" id="UP001183607"/>
    </source>
</evidence>
<accession>A0ABD5EAQ2</accession>
<dbReference type="RefSeq" id="WP_043257302.1">
    <property type="nucleotide sequence ID" value="NZ_JAVRER010000046.1"/>
</dbReference>
<dbReference type="EMBL" id="JAVRER010000046">
    <property type="protein sequence ID" value="MDT0418501.1"/>
    <property type="molecule type" value="Genomic_DNA"/>
</dbReference>
<organism evidence="1 2">
    <name type="scientific">Streptomyces evansiae</name>
    <dbReference type="NCBI Taxonomy" id="3075535"/>
    <lineage>
        <taxon>Bacteria</taxon>
        <taxon>Bacillati</taxon>
        <taxon>Actinomycetota</taxon>
        <taxon>Actinomycetes</taxon>
        <taxon>Kitasatosporales</taxon>
        <taxon>Streptomycetaceae</taxon>
        <taxon>Streptomyces</taxon>
    </lineage>
</organism>
<reference evidence="2" key="1">
    <citation type="submission" date="2023-07" db="EMBL/GenBank/DDBJ databases">
        <title>30 novel species of actinomycetes from the DSMZ collection.</title>
        <authorList>
            <person name="Nouioui I."/>
        </authorList>
    </citation>
    <scope>NUCLEOTIDE SEQUENCE [LARGE SCALE GENOMIC DNA]</scope>
    <source>
        <strain evidence="2">DSM 41982</strain>
    </source>
</reference>
<dbReference type="AlphaFoldDB" id="A0ABD5EAQ2"/>
<dbReference type="Proteomes" id="UP001183607">
    <property type="component" value="Unassembled WGS sequence"/>
</dbReference>
<sequence length="93" mass="10377">MSYEIYGKHVLMGAFGILETDHQMLHTYRARDLRAEAAADALAREPGSRGERVRRAERALDAGEIRGLRARFGWSLVGLGLRLAVPGRTEVRT</sequence>
<evidence type="ECO:0000313" key="1">
    <source>
        <dbReference type="EMBL" id="MDT0418501.1"/>
    </source>
</evidence>
<proteinExistence type="predicted"/>
<name>A0ABD5EAQ2_9ACTN</name>
<protein>
    <submittedName>
        <fullName evidence="1">Uncharacterized protein</fullName>
    </submittedName>
</protein>